<dbReference type="EMBL" id="CP040058">
    <property type="protein sequence ID" value="QCP34414.1"/>
    <property type="molecule type" value="Genomic_DNA"/>
</dbReference>
<dbReference type="RefSeq" id="WP_137327952.1">
    <property type="nucleotide sequence ID" value="NZ_CP040058.1"/>
</dbReference>
<evidence type="ECO:0000259" key="2">
    <source>
        <dbReference type="Pfam" id="PF00107"/>
    </source>
</evidence>
<protein>
    <submittedName>
        <fullName evidence="4">L-fuco-beta-pyranose dehydrogenase</fullName>
        <ecNumber evidence="4">1.1.1.122</ecNumber>
    </submittedName>
</protein>
<evidence type="ECO:0000256" key="1">
    <source>
        <dbReference type="ARBA" id="ARBA00023002"/>
    </source>
</evidence>
<evidence type="ECO:0000313" key="4">
    <source>
        <dbReference type="EMBL" id="QCP34414.1"/>
    </source>
</evidence>
<dbReference type="EC" id="1.1.1.122" evidence="4"/>
<dbReference type="InterPro" id="IPR011032">
    <property type="entry name" value="GroES-like_sf"/>
</dbReference>
<dbReference type="AlphaFoldDB" id="A0A4P8IF84"/>
<dbReference type="Pfam" id="PF00107">
    <property type="entry name" value="ADH_zinc_N"/>
    <property type="match status" value="1"/>
</dbReference>
<dbReference type="Gene3D" id="3.40.50.720">
    <property type="entry name" value="NAD(P)-binding Rossmann-like Domain"/>
    <property type="match status" value="1"/>
</dbReference>
<dbReference type="SUPFAM" id="SSF50129">
    <property type="entry name" value="GroES-like"/>
    <property type="match status" value="1"/>
</dbReference>
<organism evidence="4 5">
    <name type="scientific">Anaerostipes rhamnosivorans</name>
    <dbReference type="NCBI Taxonomy" id="1229621"/>
    <lineage>
        <taxon>Bacteria</taxon>
        <taxon>Bacillati</taxon>
        <taxon>Bacillota</taxon>
        <taxon>Clostridia</taxon>
        <taxon>Lachnospirales</taxon>
        <taxon>Lachnospiraceae</taxon>
        <taxon>Anaerostipes</taxon>
    </lineage>
</organism>
<name>A0A4P8IF84_9FIRM</name>
<dbReference type="Gene3D" id="3.90.180.10">
    <property type="entry name" value="Medium-chain alcohol dehydrogenases, catalytic domain"/>
    <property type="match status" value="1"/>
</dbReference>
<keyword evidence="5" id="KW-1185">Reference proteome</keyword>
<dbReference type="GO" id="GO:0047834">
    <property type="term" value="F:D-threo-aldose 1-dehydrogenase activity"/>
    <property type="evidence" value="ECO:0007669"/>
    <property type="project" value="UniProtKB-EC"/>
</dbReference>
<dbReference type="SUPFAM" id="SSF51735">
    <property type="entry name" value="NAD(P)-binding Rossmann-fold domains"/>
    <property type="match status" value="1"/>
</dbReference>
<sequence>MRVKMASLYGKKDIRIRETELPEIRDDEILIKVMSNGICFSTYKAAMKGKEHLRVPENVHETPVVTGHEMAGIIEKVGEEWKGRYEPGTSCFLQAGIRYKGSEDAPGYSFEFFGGNATYTIIPGGYIESGCLLTYEDDYFAFASMGEPVSCIISAFHTCIHDYMEDMFVYDNIHGTKEGGSMLLMAACGPMGIGAIDYAVHGPSRPKKLVVTEINEERIKRAEKLISPREASDYGVELVYVNPSEMEDEEQELRVLSGGTGYDDIMVFAAMESLVELGSGLLAVNGCLNFFAGPTDEQFKARVNFYDIHYKRTHYVGNSGGNLDDIREMFDLSREGMLTPEYMITHVSGLSEVPDIILNLPDIPGGKKLVYPHVDLPLMALTDFEKYADEDPVYRKIADILKENHGVWCKEAEKVLFAGKWIDE</sequence>
<accession>A0A4P8IF84</accession>
<proteinExistence type="predicted"/>
<dbReference type="InterPro" id="IPR013149">
    <property type="entry name" value="ADH-like_C"/>
</dbReference>
<feature type="domain" description="Alcohol dehydrogenase-like C-terminal" evidence="2">
    <location>
        <begin position="191"/>
        <end position="332"/>
    </location>
</feature>
<keyword evidence="1 4" id="KW-0560">Oxidoreductase</keyword>
<dbReference type="Proteomes" id="UP000298653">
    <property type="component" value="Chromosome"/>
</dbReference>
<dbReference type="PANTHER" id="PTHR43401">
    <property type="entry name" value="L-THREONINE 3-DEHYDROGENASE"/>
    <property type="match status" value="1"/>
</dbReference>
<dbReference type="InterPro" id="IPR013154">
    <property type="entry name" value="ADH-like_N"/>
</dbReference>
<evidence type="ECO:0000313" key="5">
    <source>
        <dbReference type="Proteomes" id="UP000298653"/>
    </source>
</evidence>
<dbReference type="KEGG" id="arf:AR1Y2_0960"/>
<dbReference type="InterPro" id="IPR036291">
    <property type="entry name" value="NAD(P)-bd_dom_sf"/>
</dbReference>
<evidence type="ECO:0000259" key="3">
    <source>
        <dbReference type="Pfam" id="PF08240"/>
    </source>
</evidence>
<dbReference type="PANTHER" id="PTHR43401:SF2">
    <property type="entry name" value="L-THREONINE 3-DEHYDROGENASE"/>
    <property type="match status" value="1"/>
</dbReference>
<dbReference type="OrthoDB" id="9787435at2"/>
<dbReference type="InterPro" id="IPR050129">
    <property type="entry name" value="Zn_alcohol_dh"/>
</dbReference>
<feature type="domain" description="Alcohol dehydrogenase-like N-terminal" evidence="3">
    <location>
        <begin position="26"/>
        <end position="123"/>
    </location>
</feature>
<gene>
    <name evidence="4" type="ORF">AR1Y2_0960</name>
</gene>
<reference evidence="4 5" key="1">
    <citation type="submission" date="2019-05" db="EMBL/GenBank/DDBJ databases">
        <title>Complete genome sequencing of Anaerostipes rhamnosivorans.</title>
        <authorList>
            <person name="Bui T.P.N."/>
            <person name="de Vos W.M."/>
        </authorList>
    </citation>
    <scope>NUCLEOTIDE SEQUENCE [LARGE SCALE GENOMIC DNA]</scope>
    <source>
        <strain evidence="4 5">1y2</strain>
    </source>
</reference>
<dbReference type="Pfam" id="PF08240">
    <property type="entry name" value="ADH_N"/>
    <property type="match status" value="1"/>
</dbReference>